<dbReference type="InterPro" id="IPR005247">
    <property type="entry name" value="YbhB_YbcL/LppC-like"/>
</dbReference>
<dbReference type="CDD" id="cd00865">
    <property type="entry name" value="PEBP_bact_arch"/>
    <property type="match status" value="1"/>
</dbReference>
<name>H8KM14_SOLCM</name>
<evidence type="ECO:0000313" key="3">
    <source>
        <dbReference type="Proteomes" id="UP000007590"/>
    </source>
</evidence>
<evidence type="ECO:0000313" key="2">
    <source>
        <dbReference type="EMBL" id="AFD08936.1"/>
    </source>
</evidence>
<dbReference type="EMBL" id="CP003349">
    <property type="protein sequence ID" value="AFD08936.1"/>
    <property type="molecule type" value="Genomic_DNA"/>
</dbReference>
<evidence type="ECO:0000256" key="1">
    <source>
        <dbReference type="SAM" id="SignalP"/>
    </source>
</evidence>
<dbReference type="STRING" id="929556.Solca_3941"/>
<dbReference type="OrthoDB" id="9797506at2"/>
<dbReference type="Proteomes" id="UP000007590">
    <property type="component" value="Chromosome"/>
</dbReference>
<dbReference type="AlphaFoldDB" id="H8KM14"/>
<dbReference type="Gene3D" id="3.90.280.10">
    <property type="entry name" value="PEBP-like"/>
    <property type="match status" value="1"/>
</dbReference>
<dbReference type="SUPFAM" id="SSF49777">
    <property type="entry name" value="PEBP-like"/>
    <property type="match status" value="1"/>
</dbReference>
<dbReference type="PANTHER" id="PTHR30289:SF1">
    <property type="entry name" value="PEBP (PHOSPHATIDYLETHANOLAMINE-BINDING PROTEIN) FAMILY PROTEIN"/>
    <property type="match status" value="1"/>
</dbReference>
<organism evidence="2 3">
    <name type="scientific">Solitalea canadensis (strain ATCC 29591 / DSM 3403 / JCM 21819 / LMG 8368 / NBRC 15130 / NCIMB 12057 / USAM 9D)</name>
    <name type="common">Flexibacter canadensis</name>
    <dbReference type="NCBI Taxonomy" id="929556"/>
    <lineage>
        <taxon>Bacteria</taxon>
        <taxon>Pseudomonadati</taxon>
        <taxon>Bacteroidota</taxon>
        <taxon>Sphingobacteriia</taxon>
        <taxon>Sphingobacteriales</taxon>
        <taxon>Sphingobacteriaceae</taxon>
        <taxon>Solitalea</taxon>
    </lineage>
</organism>
<reference evidence="2" key="1">
    <citation type="submission" date="2012-02" db="EMBL/GenBank/DDBJ databases">
        <title>The complete genome of Solitalea canadensis DSM 3403.</title>
        <authorList>
            <consortium name="US DOE Joint Genome Institute (JGI-PGF)"/>
            <person name="Lucas S."/>
            <person name="Copeland A."/>
            <person name="Lapidus A."/>
            <person name="Glavina del Rio T."/>
            <person name="Dalin E."/>
            <person name="Tice H."/>
            <person name="Bruce D."/>
            <person name="Goodwin L."/>
            <person name="Pitluck S."/>
            <person name="Peters L."/>
            <person name="Ovchinnikova G."/>
            <person name="Lu M."/>
            <person name="Kyrpides N."/>
            <person name="Mavromatis K."/>
            <person name="Ivanova N."/>
            <person name="Brettin T."/>
            <person name="Detter J.C."/>
            <person name="Han C."/>
            <person name="Larimer F."/>
            <person name="Land M."/>
            <person name="Hauser L."/>
            <person name="Markowitz V."/>
            <person name="Cheng J.-F."/>
            <person name="Hugenholtz P."/>
            <person name="Woyke T."/>
            <person name="Wu D."/>
            <person name="Spring S."/>
            <person name="Schroeder M."/>
            <person name="Kopitz M."/>
            <person name="Brambilla E."/>
            <person name="Klenk H.-P."/>
            <person name="Eisen J.A."/>
        </authorList>
    </citation>
    <scope>NUCLEOTIDE SEQUENCE</scope>
    <source>
        <strain evidence="2">DSM 3403</strain>
    </source>
</reference>
<dbReference type="RefSeq" id="WP_014682159.1">
    <property type="nucleotide sequence ID" value="NC_017770.1"/>
</dbReference>
<dbReference type="InterPro" id="IPR008914">
    <property type="entry name" value="PEBP"/>
</dbReference>
<dbReference type="eggNOG" id="COG1881">
    <property type="taxonomic scope" value="Bacteria"/>
</dbReference>
<feature type="chain" id="PRO_5003614251" evidence="1">
    <location>
        <begin position="22"/>
        <end position="180"/>
    </location>
</feature>
<dbReference type="InterPro" id="IPR036610">
    <property type="entry name" value="PEBP-like_sf"/>
</dbReference>
<proteinExistence type="predicted"/>
<feature type="signal peptide" evidence="1">
    <location>
        <begin position="1"/>
        <end position="21"/>
    </location>
</feature>
<dbReference type="NCBIfam" id="TIGR00481">
    <property type="entry name" value="YbhB/YbcL family Raf kinase inhibitor-like protein"/>
    <property type="match status" value="1"/>
</dbReference>
<dbReference type="KEGG" id="scn:Solca_3941"/>
<keyword evidence="3" id="KW-1185">Reference proteome</keyword>
<sequence length="180" mass="19229">MRKTVTAIVVLIIMSSGMLHGQTFTLKSNELNGQFTSKQYGNDFGCNGGNISPDLVWENAPKDTKAFAITMYDKDAPTGSGFWHWVVYNIPATTMELKSDAGNYSQKSLPQGAVNGNNDAGTPGYVGACPPPGPAHMYVITVYALKSKLEIDKNASAALIGFMLNANTIAKASIIAYGQQ</sequence>
<dbReference type="Pfam" id="PF01161">
    <property type="entry name" value="PBP"/>
    <property type="match status" value="1"/>
</dbReference>
<dbReference type="HOGENOM" id="CLU_083918_2_0_10"/>
<dbReference type="PANTHER" id="PTHR30289">
    <property type="entry name" value="UNCHARACTERIZED PROTEIN YBCL-RELATED"/>
    <property type="match status" value="1"/>
</dbReference>
<keyword evidence="1" id="KW-0732">Signal</keyword>
<protein>
    <submittedName>
        <fullName evidence="2">Raf kinase inhibitor-like protein, YbhB/YbcL family</fullName>
    </submittedName>
</protein>
<gene>
    <name evidence="2" type="ordered locus">Solca_3941</name>
</gene>
<accession>H8KM14</accession>